<dbReference type="PROSITE" id="PS51257">
    <property type="entry name" value="PROKAR_LIPOPROTEIN"/>
    <property type="match status" value="1"/>
</dbReference>
<dbReference type="Proteomes" id="UP000269317">
    <property type="component" value="Unassembled WGS sequence"/>
</dbReference>
<evidence type="ECO:0000313" key="3">
    <source>
        <dbReference type="Proteomes" id="UP000269317"/>
    </source>
</evidence>
<proteinExistence type="predicted"/>
<organism evidence="2 3">
    <name type="scientific">Streptococcus sanguinis</name>
    <dbReference type="NCBI Taxonomy" id="1305"/>
    <lineage>
        <taxon>Bacteria</taxon>
        <taxon>Bacillati</taxon>
        <taxon>Bacillota</taxon>
        <taxon>Bacilli</taxon>
        <taxon>Lactobacillales</taxon>
        <taxon>Streptococcaceae</taxon>
        <taxon>Streptococcus</taxon>
    </lineage>
</organism>
<dbReference type="AlphaFoldDB" id="A0A3R9HT53"/>
<gene>
    <name evidence="2" type="ORF">D8887_02700</name>
</gene>
<sequence>MKKLLRLMIMGLSALLLLSACQSTFQAQKVDQLEIGTVYHDGGEFKLLDGNHFVMIQNQARFDSEKKLEQYKIDNDDDGFYPNIYFAEGVYEKSGDEYRLKVLRSVEVEFKNVSNIEKKIISTKRVDDIPAKNGFSLVKKDNYYAVNGKVPLKTSDQKIPDSIDEFLAQYQYEPEELE</sequence>
<feature type="signal peptide" evidence="1">
    <location>
        <begin position="1"/>
        <end position="27"/>
    </location>
</feature>
<evidence type="ECO:0000256" key="1">
    <source>
        <dbReference type="SAM" id="SignalP"/>
    </source>
</evidence>
<name>A0A3R9HT53_STRSA</name>
<accession>A0A3R9HT53</accession>
<dbReference type="RefSeq" id="WP_125340537.1">
    <property type="nucleotide sequence ID" value="NZ_CP076614.1"/>
</dbReference>
<feature type="chain" id="PRO_5018755437" description="Lipoprotein" evidence="1">
    <location>
        <begin position="28"/>
        <end position="178"/>
    </location>
</feature>
<protein>
    <recommendedName>
        <fullName evidence="4">Lipoprotein</fullName>
    </recommendedName>
</protein>
<reference evidence="2 3" key="1">
    <citation type="submission" date="2018-11" db="EMBL/GenBank/DDBJ databases">
        <title>Species Designations Belie Phenotypic and Genotypic Heterogeneity in Oral Streptococci.</title>
        <authorList>
            <person name="Velsko I."/>
        </authorList>
    </citation>
    <scope>NUCLEOTIDE SEQUENCE [LARGE SCALE GENOMIC DNA]</scope>
    <source>
        <strain evidence="2 3">KLC03</strain>
    </source>
</reference>
<keyword evidence="1" id="KW-0732">Signal</keyword>
<evidence type="ECO:0000313" key="2">
    <source>
        <dbReference type="EMBL" id="RSI11598.1"/>
    </source>
</evidence>
<dbReference type="EMBL" id="RJML01000002">
    <property type="protein sequence ID" value="RSI11598.1"/>
    <property type="molecule type" value="Genomic_DNA"/>
</dbReference>
<evidence type="ECO:0008006" key="4">
    <source>
        <dbReference type="Google" id="ProtNLM"/>
    </source>
</evidence>
<comment type="caution">
    <text evidence="2">The sequence shown here is derived from an EMBL/GenBank/DDBJ whole genome shotgun (WGS) entry which is preliminary data.</text>
</comment>